<proteinExistence type="predicted"/>
<organism evidence="2 3">
    <name type="scientific">Lepidopterella palustris CBS 459.81</name>
    <dbReference type="NCBI Taxonomy" id="1314670"/>
    <lineage>
        <taxon>Eukaryota</taxon>
        <taxon>Fungi</taxon>
        <taxon>Dikarya</taxon>
        <taxon>Ascomycota</taxon>
        <taxon>Pezizomycotina</taxon>
        <taxon>Dothideomycetes</taxon>
        <taxon>Pleosporomycetidae</taxon>
        <taxon>Mytilinidiales</taxon>
        <taxon>Argynnaceae</taxon>
        <taxon>Lepidopterella</taxon>
    </lineage>
</organism>
<dbReference type="AlphaFoldDB" id="A0A8E2ECK1"/>
<dbReference type="EMBL" id="KV744926">
    <property type="protein sequence ID" value="OCK81300.1"/>
    <property type="molecule type" value="Genomic_DNA"/>
</dbReference>
<name>A0A8E2ECK1_9PEZI</name>
<accession>A0A8E2ECK1</accession>
<evidence type="ECO:0000256" key="1">
    <source>
        <dbReference type="SAM" id="MobiDB-lite"/>
    </source>
</evidence>
<keyword evidence="3" id="KW-1185">Reference proteome</keyword>
<gene>
    <name evidence="2" type="ORF">K432DRAFT_21552</name>
</gene>
<feature type="compositionally biased region" description="Basic and acidic residues" evidence="1">
    <location>
        <begin position="28"/>
        <end position="52"/>
    </location>
</feature>
<feature type="region of interest" description="Disordered" evidence="1">
    <location>
        <begin position="27"/>
        <end position="52"/>
    </location>
</feature>
<dbReference type="Proteomes" id="UP000250266">
    <property type="component" value="Unassembled WGS sequence"/>
</dbReference>
<sequence length="230" mass="25944">MVMVVGFGVGVVRQGREGTRVVFPQRRAATERAGGDKAKPDGSSDGVREVNEGWTKDGQRMVRLEKENVNPKSYKLLAGRCGRGAIEASCGCRPKCGRFSRCELQRFPRLGNFLSSDSSTNTLCHSQQAGRYLLMTRRVSSVPRFFVHLHYRKRVPASHTCSVISRCAIRHHARAETHNTRDPHVRRCQVDCLVIKPFISISQRLSEPMPNLPSFRPKPKIIYKEGSFHL</sequence>
<protein>
    <submittedName>
        <fullName evidence="2">Uncharacterized protein</fullName>
    </submittedName>
</protein>
<reference evidence="2 3" key="1">
    <citation type="journal article" date="2016" name="Nat. Commun.">
        <title>Ectomycorrhizal ecology is imprinted in the genome of the dominant symbiotic fungus Cenococcum geophilum.</title>
        <authorList>
            <consortium name="DOE Joint Genome Institute"/>
            <person name="Peter M."/>
            <person name="Kohler A."/>
            <person name="Ohm R.A."/>
            <person name="Kuo A."/>
            <person name="Krutzmann J."/>
            <person name="Morin E."/>
            <person name="Arend M."/>
            <person name="Barry K.W."/>
            <person name="Binder M."/>
            <person name="Choi C."/>
            <person name="Clum A."/>
            <person name="Copeland A."/>
            <person name="Grisel N."/>
            <person name="Haridas S."/>
            <person name="Kipfer T."/>
            <person name="LaButti K."/>
            <person name="Lindquist E."/>
            <person name="Lipzen A."/>
            <person name="Maire R."/>
            <person name="Meier B."/>
            <person name="Mihaltcheva S."/>
            <person name="Molinier V."/>
            <person name="Murat C."/>
            <person name="Poggeler S."/>
            <person name="Quandt C.A."/>
            <person name="Sperisen C."/>
            <person name="Tritt A."/>
            <person name="Tisserant E."/>
            <person name="Crous P.W."/>
            <person name="Henrissat B."/>
            <person name="Nehls U."/>
            <person name="Egli S."/>
            <person name="Spatafora J.W."/>
            <person name="Grigoriev I.V."/>
            <person name="Martin F.M."/>
        </authorList>
    </citation>
    <scope>NUCLEOTIDE SEQUENCE [LARGE SCALE GENOMIC DNA]</scope>
    <source>
        <strain evidence="2 3">CBS 459.81</strain>
    </source>
</reference>
<evidence type="ECO:0000313" key="3">
    <source>
        <dbReference type="Proteomes" id="UP000250266"/>
    </source>
</evidence>
<evidence type="ECO:0000313" key="2">
    <source>
        <dbReference type="EMBL" id="OCK81300.1"/>
    </source>
</evidence>